<keyword evidence="2" id="KW-0614">Plasmid</keyword>
<name>A0A9Q6SBF4_9BURK</name>
<geneLocation type="plasmid" evidence="3"/>
<protein>
    <recommendedName>
        <fullName evidence="5">LysR family transcriptional regulator</fullName>
    </recommendedName>
</protein>
<geneLocation type="plasmid" evidence="2">
    <name>unnamed</name>
</geneLocation>
<reference evidence="1 4" key="3">
    <citation type="submission" date="2024-01" db="EMBL/GenBank/DDBJ databases">
        <title>The diversity of rhizobia nodulating Mimosa spp. in eleven states of Brazil covering several biomes is determined by host plant, location, and edaphic factors.</title>
        <authorList>
            <person name="Rouws L."/>
            <person name="Barauna A."/>
            <person name="Beukes C."/>
            <person name="De Faria S.M."/>
            <person name="Gross E."/>
            <person name="Dos Reis Junior F.B."/>
            <person name="Simon M."/>
            <person name="Maluk M."/>
            <person name="Odee D.W."/>
            <person name="Kenicer G."/>
            <person name="Young J.P.W."/>
            <person name="Reis V.M."/>
            <person name="Zilli J."/>
            <person name="James E.K."/>
        </authorList>
    </citation>
    <scope>NUCLEOTIDE SEQUENCE [LARGE SCALE GENOMIC DNA]</scope>
    <source>
        <strain evidence="1 4">JHI1651</strain>
    </source>
</reference>
<dbReference type="Gene3D" id="3.40.190.10">
    <property type="entry name" value="Periplasmic binding protein-like II"/>
    <property type="match status" value="1"/>
</dbReference>
<keyword evidence="4" id="KW-1185">Reference proteome</keyword>
<dbReference type="EMBL" id="JAYLVJ010000036">
    <property type="protein sequence ID" value="MEO1757351.1"/>
    <property type="molecule type" value="Genomic_DNA"/>
</dbReference>
<organism evidence="2 3">
    <name type="scientific">Paraburkholderia caribensis</name>
    <dbReference type="NCBI Taxonomy" id="75105"/>
    <lineage>
        <taxon>Bacteria</taxon>
        <taxon>Pseudomonadati</taxon>
        <taxon>Pseudomonadota</taxon>
        <taxon>Betaproteobacteria</taxon>
        <taxon>Burkholderiales</taxon>
        <taxon>Burkholderiaceae</taxon>
        <taxon>Paraburkholderia</taxon>
    </lineage>
</organism>
<evidence type="ECO:0000313" key="3">
    <source>
        <dbReference type="Proteomes" id="UP000509548"/>
    </source>
</evidence>
<sequence length="97" mass="10403">MLADLATSGWIVDPGIMPLRGLFEREFKEAGLAVPPHPIETASTITTVLMLQRDPTPVSLVPRDMAARLRAFARRAAVDRRTDVARAGGPPCVAVVA</sequence>
<dbReference type="AlphaFoldDB" id="A0A9Q6SBF4"/>
<dbReference type="RefSeq" id="WP_233445352.1">
    <property type="nucleotide sequence ID" value="NZ_CP015960.1"/>
</dbReference>
<proteinExistence type="predicted"/>
<evidence type="ECO:0000313" key="4">
    <source>
        <dbReference type="Proteomes" id="UP001462961"/>
    </source>
</evidence>
<evidence type="ECO:0008006" key="5">
    <source>
        <dbReference type="Google" id="ProtNLM"/>
    </source>
</evidence>
<reference evidence="2" key="2">
    <citation type="submission" date="2016-06" db="EMBL/GenBank/DDBJ databases">
        <authorList>
            <person name="Huang P."/>
            <person name="Jiang X."/>
            <person name="Liu X."/>
        </authorList>
    </citation>
    <scope>NUCLEOTIDE SEQUENCE</scope>
    <source>
        <strain evidence="2">852011</strain>
        <plasmid evidence="2">unnamed</plasmid>
    </source>
</reference>
<gene>
    <name evidence="2" type="ORF">A9O66_34945</name>
    <name evidence="1" type="ORF">VOI32_25880</name>
</gene>
<reference evidence="2 3" key="1">
    <citation type="journal article" date="2014" name="Genome Announc.">
        <title>Draft Genome Sequence of the Haloacid-Degrading Burkholderia caribensis Strain MBA4.</title>
        <authorList>
            <person name="Pan Y."/>
            <person name="Kong K.F."/>
            <person name="Tsang J.S."/>
        </authorList>
    </citation>
    <scope>NUCLEOTIDE SEQUENCE [LARGE SCALE GENOMIC DNA]</scope>
    <source>
        <strain evidence="2 3">852011</strain>
    </source>
</reference>
<accession>A0A9Q6SBF4</accession>
<evidence type="ECO:0000313" key="1">
    <source>
        <dbReference type="EMBL" id="MEO1757351.1"/>
    </source>
</evidence>
<dbReference type="Proteomes" id="UP001462961">
    <property type="component" value="Unassembled WGS sequence"/>
</dbReference>
<dbReference type="Proteomes" id="UP000509548">
    <property type="component" value="Plasmid unnamed"/>
</dbReference>
<dbReference type="EMBL" id="CP015960">
    <property type="protein sequence ID" value="QLB67604.1"/>
    <property type="molecule type" value="Genomic_DNA"/>
</dbReference>
<evidence type="ECO:0000313" key="2">
    <source>
        <dbReference type="EMBL" id="QLB67604.1"/>
    </source>
</evidence>